<keyword evidence="2" id="KW-0418">Kinase</keyword>
<dbReference type="Proteomes" id="UP000559182">
    <property type="component" value="Unassembled WGS sequence"/>
</dbReference>
<dbReference type="EMBL" id="JACHVQ010000003">
    <property type="protein sequence ID" value="MBB2893427.1"/>
    <property type="molecule type" value="Genomic_DNA"/>
</dbReference>
<evidence type="ECO:0000256" key="1">
    <source>
        <dbReference type="ARBA" id="ARBA00006479"/>
    </source>
</evidence>
<dbReference type="SUPFAM" id="SSF53067">
    <property type="entry name" value="Actin-like ATPase domain"/>
    <property type="match status" value="1"/>
</dbReference>
<organism evidence="2 3">
    <name type="scientific">Flexivirga oryzae</name>
    <dbReference type="NCBI Taxonomy" id="1794944"/>
    <lineage>
        <taxon>Bacteria</taxon>
        <taxon>Bacillati</taxon>
        <taxon>Actinomycetota</taxon>
        <taxon>Actinomycetes</taxon>
        <taxon>Micrococcales</taxon>
        <taxon>Dermacoccaceae</taxon>
        <taxon>Flexivirga</taxon>
    </lineage>
</organism>
<name>A0A839N854_9MICO</name>
<dbReference type="SUPFAM" id="SSF46785">
    <property type="entry name" value="Winged helix' DNA-binding domain"/>
    <property type="match status" value="1"/>
</dbReference>
<comment type="similarity">
    <text evidence="1">Belongs to the ROK (NagC/XylR) family.</text>
</comment>
<dbReference type="InterPro" id="IPR036390">
    <property type="entry name" value="WH_DNA-bd_sf"/>
</dbReference>
<dbReference type="InterPro" id="IPR049874">
    <property type="entry name" value="ROK_cs"/>
</dbReference>
<gene>
    <name evidence="2" type="ORF">FHU39_003458</name>
</gene>
<dbReference type="Pfam" id="PF00480">
    <property type="entry name" value="ROK"/>
    <property type="match status" value="1"/>
</dbReference>
<dbReference type="InterPro" id="IPR036388">
    <property type="entry name" value="WH-like_DNA-bd_sf"/>
</dbReference>
<sequence length="380" mass="39406">MTGRAGVSDPTARVRRSWAKAEIGDTRRHNRALLLDTLFHDGAMSRAELARRTALTAPTVSAVISDLQAEYLVVDVGEAVPARRGKPGSLVKVNDSDAVVVVGDLSDSSGVVAGITTLSGKLLNSGRLPLAPGREQTPVEDVLAFVEQVAREADDTYHVVGVALAVPGVIDADGTVVRASHLGWADVPLAALLSERLDRQVHVGNDVNAATIAARQLHGIEAHNLMLVYVEHGVGAGLVIGDQLLEGETFAAGEIGHLSVDPDGPECTCGRRGCLQAYLDPHNLRPRVEARGDDALAEAGAALGLALSGVISALNLTQVVVAGSADLVGSDAFLDAATSTVLERTLAGINAEPQISALADTDELILQGALCLILADLGIR</sequence>
<keyword evidence="2" id="KW-0808">Transferase</keyword>
<keyword evidence="3" id="KW-1185">Reference proteome</keyword>
<dbReference type="GO" id="GO:0016301">
    <property type="term" value="F:kinase activity"/>
    <property type="evidence" value="ECO:0007669"/>
    <property type="project" value="UniProtKB-KW"/>
</dbReference>
<evidence type="ECO:0000313" key="2">
    <source>
        <dbReference type="EMBL" id="MBB2893427.1"/>
    </source>
</evidence>
<dbReference type="PANTHER" id="PTHR18964:SF149">
    <property type="entry name" value="BIFUNCTIONAL UDP-N-ACETYLGLUCOSAMINE 2-EPIMERASE_N-ACETYLMANNOSAMINE KINASE"/>
    <property type="match status" value="1"/>
</dbReference>
<dbReference type="RefSeq" id="WP_183321826.1">
    <property type="nucleotide sequence ID" value="NZ_JACHVQ010000003.1"/>
</dbReference>
<dbReference type="Gene3D" id="1.10.10.10">
    <property type="entry name" value="Winged helix-like DNA-binding domain superfamily/Winged helix DNA-binding domain"/>
    <property type="match status" value="1"/>
</dbReference>
<comment type="caution">
    <text evidence="2">The sequence shown here is derived from an EMBL/GenBank/DDBJ whole genome shotgun (WGS) entry which is preliminary data.</text>
</comment>
<dbReference type="InterPro" id="IPR000600">
    <property type="entry name" value="ROK"/>
</dbReference>
<evidence type="ECO:0000313" key="3">
    <source>
        <dbReference type="Proteomes" id="UP000559182"/>
    </source>
</evidence>
<dbReference type="Gene3D" id="3.30.420.40">
    <property type="match status" value="2"/>
</dbReference>
<dbReference type="PROSITE" id="PS01125">
    <property type="entry name" value="ROK"/>
    <property type="match status" value="1"/>
</dbReference>
<reference evidence="2 3" key="1">
    <citation type="submission" date="2020-08" db="EMBL/GenBank/DDBJ databases">
        <title>Sequencing the genomes of 1000 actinobacteria strains.</title>
        <authorList>
            <person name="Klenk H.-P."/>
        </authorList>
    </citation>
    <scope>NUCLEOTIDE SEQUENCE [LARGE SCALE GENOMIC DNA]</scope>
    <source>
        <strain evidence="2 3">DSM 105369</strain>
    </source>
</reference>
<protein>
    <submittedName>
        <fullName evidence="2">Putative NBD/HSP70 family sugar kinase</fullName>
    </submittedName>
</protein>
<dbReference type="AlphaFoldDB" id="A0A839N854"/>
<accession>A0A839N854</accession>
<dbReference type="PANTHER" id="PTHR18964">
    <property type="entry name" value="ROK (REPRESSOR, ORF, KINASE) FAMILY"/>
    <property type="match status" value="1"/>
</dbReference>
<proteinExistence type="inferred from homology"/>
<dbReference type="InterPro" id="IPR043129">
    <property type="entry name" value="ATPase_NBD"/>
</dbReference>